<dbReference type="GO" id="GO:0006096">
    <property type="term" value="P:glycolytic process"/>
    <property type="evidence" value="ECO:0007669"/>
    <property type="project" value="UniProtKB-KW"/>
</dbReference>
<dbReference type="Pfam" id="PF03727">
    <property type="entry name" value="Hexokinase_2"/>
    <property type="match status" value="1"/>
</dbReference>
<dbReference type="PROSITE" id="PS51748">
    <property type="entry name" value="HEXOKINASE_2"/>
    <property type="match status" value="1"/>
</dbReference>
<evidence type="ECO:0000256" key="1">
    <source>
        <dbReference type="ARBA" id="ARBA00004888"/>
    </source>
</evidence>
<evidence type="ECO:0000256" key="4">
    <source>
        <dbReference type="ARBA" id="ARBA00022679"/>
    </source>
</evidence>
<dbReference type="Gene3D" id="3.30.420.40">
    <property type="match status" value="1"/>
</dbReference>
<dbReference type="InterPro" id="IPR022672">
    <property type="entry name" value="Hexokinase_N"/>
</dbReference>
<dbReference type="GO" id="GO:0008865">
    <property type="term" value="F:fructokinase activity"/>
    <property type="evidence" value="ECO:0007669"/>
    <property type="project" value="TreeGrafter"/>
</dbReference>
<evidence type="ECO:0000256" key="5">
    <source>
        <dbReference type="ARBA" id="ARBA00022741"/>
    </source>
</evidence>
<dbReference type="AlphaFoldDB" id="A0A8T0FJV1"/>
<protein>
    <recommendedName>
        <fullName evidence="10">Phosphotransferase</fullName>
        <ecNumber evidence="10">2.7.1.-</ecNumber>
    </recommendedName>
</protein>
<dbReference type="Pfam" id="PF00349">
    <property type="entry name" value="Hexokinase_1"/>
    <property type="match status" value="1"/>
</dbReference>
<comment type="similarity">
    <text evidence="3 10">Belongs to the hexokinase family.</text>
</comment>
<keyword evidence="6 10" id="KW-0418">Kinase</keyword>
<keyword evidence="14" id="KW-1185">Reference proteome</keyword>
<dbReference type="EMBL" id="JABXBU010000012">
    <property type="protein sequence ID" value="KAF8789093.1"/>
    <property type="molecule type" value="Genomic_DNA"/>
</dbReference>
<evidence type="ECO:0000256" key="6">
    <source>
        <dbReference type="ARBA" id="ARBA00022777"/>
    </source>
</evidence>
<comment type="pathway">
    <text evidence="1">Carbohydrate degradation; glycolysis; D-glyceraldehyde 3-phosphate and glycerone phosphate from D-glucose: step 1/4.</text>
</comment>
<reference evidence="13" key="1">
    <citation type="journal article" date="2020" name="bioRxiv">
        <title>Chromosome-level reference genome of the European wasp spider Argiope bruennichi: a resource for studies on range expansion and evolutionary adaptation.</title>
        <authorList>
            <person name="Sheffer M.M."/>
            <person name="Hoppe A."/>
            <person name="Krehenwinkel H."/>
            <person name="Uhl G."/>
            <person name="Kuss A.W."/>
            <person name="Jensen L."/>
            <person name="Jensen C."/>
            <person name="Gillespie R.G."/>
            <person name="Hoff K.J."/>
            <person name="Prost S."/>
        </authorList>
    </citation>
    <scope>NUCLEOTIDE SEQUENCE</scope>
</reference>
<comment type="pathway">
    <text evidence="2">Carbohydrate metabolism; hexose metabolism.</text>
</comment>
<evidence type="ECO:0000313" key="14">
    <source>
        <dbReference type="Proteomes" id="UP000807504"/>
    </source>
</evidence>
<keyword evidence="4 10" id="KW-0808">Transferase</keyword>
<sequence length="588" mass="68321">MYLFPESASITDIQARYVNKESKEDRLHPIPFFFFGTPILIGIYSKNLPDYWMEPGRSLINLHPSSPRITSHIDLFVAHRLTQTPNTFSFDEIYIIREAAIPDIVQMVHRERSAFRIKLQDKYKANLIEEYMSQYILSDEKINLIKRNFEKEFEDGLRRFDDTAPRDPNARPDDPVIQDTSTLGMKVTFFAEFFNGTENGDFIVIYLNRRYLMVMLAKVKPGFPVETQRDYFIVSENVRRSPYIKIYEYICDCLLAFLSKLNLLNETHIVGFCSDFPIIQLGIDDGTVWYFTESASDFPLNCYNIRQCFEMVLLRERYHAVKIELVAILNNNTSMYINSCYLFGEIDMFLNFVDDCDLLYCENTSKIKKWNVLNIAERILIDTELRNFGGNGGLDFIASDLERLAVTTSVTTDKRATLKKFVSEQYILEEIKYILVDLYHKLLYCRNTSIEKLQTEGVSVMELCSFTDAKELEHLARLLPGGTTGGSIDDAKIALYVIKIVLVRAAVLISMCISRVMSRFLKEDFIIVVNYPLLRKHPDYETYIRNVTMKFMPEKKFQILWAEDSFNLNGAALATALAHRLDRKKLHF</sequence>
<keyword evidence="10" id="KW-0324">Glycolysis</keyword>
<feature type="domain" description="Hexokinase C-terminal" evidence="12">
    <location>
        <begin position="360"/>
        <end position="576"/>
    </location>
</feature>
<accession>A0A8T0FJV1</accession>
<name>A0A8T0FJV1_ARGBR</name>
<evidence type="ECO:0000256" key="7">
    <source>
        <dbReference type="ARBA" id="ARBA00022840"/>
    </source>
</evidence>
<dbReference type="InterPro" id="IPR043129">
    <property type="entry name" value="ATPase_NBD"/>
</dbReference>
<dbReference type="EC" id="2.7.1.-" evidence="10"/>
<dbReference type="PANTHER" id="PTHR19443">
    <property type="entry name" value="HEXOKINASE"/>
    <property type="match status" value="1"/>
</dbReference>
<dbReference type="Proteomes" id="UP000807504">
    <property type="component" value="Unassembled WGS sequence"/>
</dbReference>
<dbReference type="GO" id="GO:0004340">
    <property type="term" value="F:glucokinase activity"/>
    <property type="evidence" value="ECO:0007669"/>
    <property type="project" value="TreeGrafter"/>
</dbReference>
<comment type="caution">
    <text evidence="13">The sequence shown here is derived from an EMBL/GenBank/DDBJ whole genome shotgun (WGS) entry which is preliminary data.</text>
</comment>
<dbReference type="Gene3D" id="3.40.367.20">
    <property type="match status" value="1"/>
</dbReference>
<evidence type="ECO:0000256" key="3">
    <source>
        <dbReference type="ARBA" id="ARBA00009225"/>
    </source>
</evidence>
<dbReference type="PRINTS" id="PR00475">
    <property type="entry name" value="HEXOKINASE"/>
</dbReference>
<dbReference type="PANTHER" id="PTHR19443:SF54">
    <property type="entry name" value="PHOSPHOTRANSFERASE"/>
    <property type="match status" value="1"/>
</dbReference>
<dbReference type="GO" id="GO:0005739">
    <property type="term" value="C:mitochondrion"/>
    <property type="evidence" value="ECO:0007669"/>
    <property type="project" value="TreeGrafter"/>
</dbReference>
<dbReference type="InterPro" id="IPR001312">
    <property type="entry name" value="Hexokinase"/>
</dbReference>
<evidence type="ECO:0000259" key="12">
    <source>
        <dbReference type="Pfam" id="PF03727"/>
    </source>
</evidence>
<gene>
    <name evidence="13" type="ORF">HNY73_007067</name>
</gene>
<keyword evidence="5 10" id="KW-0547">Nucleotide-binding</keyword>
<organism evidence="13 14">
    <name type="scientific">Argiope bruennichi</name>
    <name type="common">Wasp spider</name>
    <name type="synonym">Aranea bruennichi</name>
    <dbReference type="NCBI Taxonomy" id="94029"/>
    <lineage>
        <taxon>Eukaryota</taxon>
        <taxon>Metazoa</taxon>
        <taxon>Ecdysozoa</taxon>
        <taxon>Arthropoda</taxon>
        <taxon>Chelicerata</taxon>
        <taxon>Arachnida</taxon>
        <taxon>Araneae</taxon>
        <taxon>Araneomorphae</taxon>
        <taxon>Entelegynae</taxon>
        <taxon>Araneoidea</taxon>
        <taxon>Araneidae</taxon>
        <taxon>Argiope</taxon>
    </lineage>
</organism>
<dbReference type="GO" id="GO:0001678">
    <property type="term" value="P:intracellular glucose homeostasis"/>
    <property type="evidence" value="ECO:0007669"/>
    <property type="project" value="InterPro"/>
</dbReference>
<evidence type="ECO:0000259" key="11">
    <source>
        <dbReference type="Pfam" id="PF00349"/>
    </source>
</evidence>
<evidence type="ECO:0000256" key="2">
    <source>
        <dbReference type="ARBA" id="ARBA00005028"/>
    </source>
</evidence>
<evidence type="ECO:0000313" key="13">
    <source>
        <dbReference type="EMBL" id="KAF8789093.1"/>
    </source>
</evidence>
<comment type="catalytic activity">
    <reaction evidence="8">
        <text>a D-hexose + ATP = a D-hexose 6-phosphate + ADP + H(+)</text>
        <dbReference type="Rhea" id="RHEA:22740"/>
        <dbReference type="ChEBI" id="CHEBI:4194"/>
        <dbReference type="ChEBI" id="CHEBI:15378"/>
        <dbReference type="ChEBI" id="CHEBI:30616"/>
        <dbReference type="ChEBI" id="CHEBI:229467"/>
        <dbReference type="ChEBI" id="CHEBI:456216"/>
        <dbReference type="EC" id="2.7.1.1"/>
    </reaction>
    <physiologicalReaction direction="left-to-right" evidence="8">
        <dbReference type="Rhea" id="RHEA:22741"/>
    </physiologicalReaction>
</comment>
<proteinExistence type="inferred from homology"/>
<comment type="catalytic activity">
    <reaction evidence="9">
        <text>D-glucose + ATP = D-glucose 6-phosphate + ADP + H(+)</text>
        <dbReference type="Rhea" id="RHEA:17825"/>
        <dbReference type="ChEBI" id="CHEBI:4167"/>
        <dbReference type="ChEBI" id="CHEBI:15378"/>
        <dbReference type="ChEBI" id="CHEBI:30616"/>
        <dbReference type="ChEBI" id="CHEBI:61548"/>
        <dbReference type="ChEBI" id="CHEBI:456216"/>
        <dbReference type="EC" id="2.7.1.1"/>
    </reaction>
    <physiologicalReaction direction="left-to-right" evidence="9">
        <dbReference type="Rhea" id="RHEA:17826"/>
    </physiologicalReaction>
</comment>
<evidence type="ECO:0000256" key="8">
    <source>
        <dbReference type="ARBA" id="ARBA00044613"/>
    </source>
</evidence>
<dbReference type="InterPro" id="IPR022673">
    <property type="entry name" value="Hexokinase_C"/>
</dbReference>
<dbReference type="GO" id="GO:0005829">
    <property type="term" value="C:cytosol"/>
    <property type="evidence" value="ECO:0007669"/>
    <property type="project" value="TreeGrafter"/>
</dbReference>
<dbReference type="SUPFAM" id="SSF53067">
    <property type="entry name" value="Actin-like ATPase domain"/>
    <property type="match status" value="2"/>
</dbReference>
<evidence type="ECO:0000256" key="10">
    <source>
        <dbReference type="RuleBase" id="RU362007"/>
    </source>
</evidence>
<dbReference type="GO" id="GO:0006006">
    <property type="term" value="P:glucose metabolic process"/>
    <property type="evidence" value="ECO:0007669"/>
    <property type="project" value="TreeGrafter"/>
</dbReference>
<keyword evidence="7 10" id="KW-0067">ATP-binding</keyword>
<dbReference type="GO" id="GO:0005536">
    <property type="term" value="F:D-glucose binding"/>
    <property type="evidence" value="ECO:0007669"/>
    <property type="project" value="InterPro"/>
</dbReference>
<dbReference type="GO" id="GO:0005524">
    <property type="term" value="F:ATP binding"/>
    <property type="evidence" value="ECO:0007669"/>
    <property type="project" value="UniProtKB-UniRule"/>
</dbReference>
<feature type="domain" description="Hexokinase N-terminal" evidence="11">
    <location>
        <begin position="128"/>
        <end position="341"/>
    </location>
</feature>
<reference evidence="13" key="2">
    <citation type="submission" date="2020-06" db="EMBL/GenBank/DDBJ databases">
        <authorList>
            <person name="Sheffer M."/>
        </authorList>
    </citation>
    <scope>NUCLEOTIDE SEQUENCE</scope>
</reference>
<evidence type="ECO:0000256" key="9">
    <source>
        <dbReference type="ARBA" id="ARBA00048160"/>
    </source>
</evidence>